<evidence type="ECO:0000256" key="1">
    <source>
        <dbReference type="SAM" id="MobiDB-lite"/>
    </source>
</evidence>
<sequence length="59" mass="6400">MDSAAANGHLETVQWLPAHRVEGGTEAGVVEIRDRTSVADDDESDASGDDPNHRRWSVL</sequence>
<gene>
    <name evidence="2" type="ORF">SPRG_14585</name>
</gene>
<dbReference type="KEGG" id="spar:SPRG_14585"/>
<proteinExistence type="predicted"/>
<protein>
    <submittedName>
        <fullName evidence="2">Uncharacterized protein</fullName>
    </submittedName>
</protein>
<name>A0A067BT46_SAPPC</name>
<dbReference type="AlphaFoldDB" id="A0A067BT46"/>
<dbReference type="EMBL" id="KK583327">
    <property type="protein sequence ID" value="KDO20005.1"/>
    <property type="molecule type" value="Genomic_DNA"/>
</dbReference>
<dbReference type="VEuPathDB" id="FungiDB:SPRG_14585"/>
<evidence type="ECO:0000313" key="3">
    <source>
        <dbReference type="Proteomes" id="UP000030745"/>
    </source>
</evidence>
<keyword evidence="3" id="KW-1185">Reference proteome</keyword>
<feature type="compositionally biased region" description="Acidic residues" evidence="1">
    <location>
        <begin position="39"/>
        <end position="48"/>
    </location>
</feature>
<accession>A0A067BT46</accession>
<reference evidence="2 3" key="1">
    <citation type="journal article" date="2013" name="PLoS Genet.">
        <title>Distinctive expansion of potential virulence genes in the genome of the oomycete fish pathogen Saprolegnia parasitica.</title>
        <authorList>
            <person name="Jiang R.H."/>
            <person name="de Bruijn I."/>
            <person name="Haas B.J."/>
            <person name="Belmonte R."/>
            <person name="Lobach L."/>
            <person name="Christie J."/>
            <person name="van den Ackerveken G."/>
            <person name="Bottin A."/>
            <person name="Bulone V."/>
            <person name="Diaz-Moreno S.M."/>
            <person name="Dumas B."/>
            <person name="Fan L."/>
            <person name="Gaulin E."/>
            <person name="Govers F."/>
            <person name="Grenville-Briggs L.J."/>
            <person name="Horner N.R."/>
            <person name="Levin J.Z."/>
            <person name="Mammella M."/>
            <person name="Meijer H.J."/>
            <person name="Morris P."/>
            <person name="Nusbaum C."/>
            <person name="Oome S."/>
            <person name="Phillips A.J."/>
            <person name="van Rooyen D."/>
            <person name="Rzeszutek E."/>
            <person name="Saraiva M."/>
            <person name="Secombes C.J."/>
            <person name="Seidl M.F."/>
            <person name="Snel B."/>
            <person name="Stassen J.H."/>
            <person name="Sykes S."/>
            <person name="Tripathy S."/>
            <person name="van den Berg H."/>
            <person name="Vega-Arreguin J.C."/>
            <person name="Wawra S."/>
            <person name="Young S.K."/>
            <person name="Zeng Q."/>
            <person name="Dieguez-Uribeondo J."/>
            <person name="Russ C."/>
            <person name="Tyler B.M."/>
            <person name="van West P."/>
        </authorList>
    </citation>
    <scope>NUCLEOTIDE SEQUENCE [LARGE SCALE GENOMIC DNA]</scope>
    <source>
        <strain evidence="2 3">CBS 223.65</strain>
    </source>
</reference>
<organism evidence="2 3">
    <name type="scientific">Saprolegnia parasitica (strain CBS 223.65)</name>
    <dbReference type="NCBI Taxonomy" id="695850"/>
    <lineage>
        <taxon>Eukaryota</taxon>
        <taxon>Sar</taxon>
        <taxon>Stramenopiles</taxon>
        <taxon>Oomycota</taxon>
        <taxon>Saprolegniomycetes</taxon>
        <taxon>Saprolegniales</taxon>
        <taxon>Saprolegniaceae</taxon>
        <taxon>Saprolegnia</taxon>
    </lineage>
</organism>
<dbReference type="GeneID" id="24136382"/>
<dbReference type="RefSeq" id="XP_012209308.1">
    <property type="nucleotide sequence ID" value="XM_012353918.1"/>
</dbReference>
<evidence type="ECO:0000313" key="2">
    <source>
        <dbReference type="EMBL" id="KDO20005.1"/>
    </source>
</evidence>
<feature type="region of interest" description="Disordered" evidence="1">
    <location>
        <begin position="26"/>
        <end position="59"/>
    </location>
</feature>
<dbReference type="Proteomes" id="UP000030745">
    <property type="component" value="Unassembled WGS sequence"/>
</dbReference>